<accession>A0A0L6UNV9</accession>
<gene>
    <name evidence="2" type="ORF">VP01_453g6</name>
</gene>
<comment type="caution">
    <text evidence="2">The sequence shown here is derived from an EMBL/GenBank/DDBJ whole genome shotgun (WGS) entry which is preliminary data.</text>
</comment>
<dbReference type="AlphaFoldDB" id="A0A0L6UNV9"/>
<sequence length="328" mass="37598">MTFPRVYYYMIILLFAESQHALHNQTYFLHWDIPQSTVIESYPRALFILVEVLTLFQLFIKLSCKKKGSNRAQLTANTQQVSAQYMKKLRESTGMQLENDSIFKLEYASITMQLLHTSWFEIRWMSPANSGSHNPTFCSCCISALLKYTACTHLQLCADQVSSCLTRPVMCCTLTQKISEFLNCIFCSHCPSASTYPHSKYIPPLHFLMPCSSITIFNASVHQYCVEALTFHYPILMPVFSTVISQCLIHMLVSLLAYAYIFFLAYLTSNLSIFFQDTYQLLRVQSLAPKISPHTHQILDSKSQDENQNEIALFRIEAFWTGLLSLSG</sequence>
<evidence type="ECO:0000313" key="3">
    <source>
        <dbReference type="Proteomes" id="UP000037035"/>
    </source>
</evidence>
<evidence type="ECO:0000313" key="2">
    <source>
        <dbReference type="EMBL" id="KNZ50214.1"/>
    </source>
</evidence>
<evidence type="ECO:0000256" key="1">
    <source>
        <dbReference type="SAM" id="Phobius"/>
    </source>
</evidence>
<dbReference type="EMBL" id="LAVV01009657">
    <property type="protein sequence ID" value="KNZ50214.1"/>
    <property type="molecule type" value="Genomic_DNA"/>
</dbReference>
<reference evidence="2 3" key="1">
    <citation type="submission" date="2015-08" db="EMBL/GenBank/DDBJ databases">
        <title>Next Generation Sequencing and Analysis of the Genome of Puccinia sorghi L Schw, the Causal Agent of Maize Common Rust.</title>
        <authorList>
            <person name="Rochi L."/>
            <person name="Burguener G."/>
            <person name="Darino M."/>
            <person name="Turjanski A."/>
            <person name="Kreff E."/>
            <person name="Dieguez M.J."/>
            <person name="Sacco F."/>
        </authorList>
    </citation>
    <scope>NUCLEOTIDE SEQUENCE [LARGE SCALE GENOMIC DNA]</scope>
    <source>
        <strain evidence="2 3">RO10H11247</strain>
    </source>
</reference>
<feature type="transmembrane region" description="Helical" evidence="1">
    <location>
        <begin position="247"/>
        <end position="267"/>
    </location>
</feature>
<protein>
    <submittedName>
        <fullName evidence="2">Putative signal peptide protein</fullName>
    </submittedName>
</protein>
<keyword evidence="1" id="KW-1133">Transmembrane helix</keyword>
<dbReference type="Proteomes" id="UP000037035">
    <property type="component" value="Unassembled WGS sequence"/>
</dbReference>
<dbReference type="VEuPathDB" id="FungiDB:VP01_453g6"/>
<keyword evidence="1" id="KW-0812">Transmembrane</keyword>
<name>A0A0L6UNV9_9BASI</name>
<keyword evidence="3" id="KW-1185">Reference proteome</keyword>
<proteinExistence type="predicted"/>
<organism evidence="2 3">
    <name type="scientific">Puccinia sorghi</name>
    <dbReference type="NCBI Taxonomy" id="27349"/>
    <lineage>
        <taxon>Eukaryota</taxon>
        <taxon>Fungi</taxon>
        <taxon>Dikarya</taxon>
        <taxon>Basidiomycota</taxon>
        <taxon>Pucciniomycotina</taxon>
        <taxon>Pucciniomycetes</taxon>
        <taxon>Pucciniales</taxon>
        <taxon>Pucciniaceae</taxon>
        <taxon>Puccinia</taxon>
    </lineage>
</organism>
<keyword evidence="1" id="KW-0472">Membrane</keyword>